<sequence>MRPPLSIAAIAVCALMALMPMHAAFAKTFHPPSPEDDRAMRAAADNIPATGEPVACSQDFEPAYRALLNMWGRDPKSFPAAYRTLDKLKTSKWKFPDRTATGRPVRYGMNHAPDGYSVVHITATDVYFRNVTAMSFSTMFVNDTDTSKYESQTVNVYTKDSNGLAYQLIAAGTNDGDASMRYMPVVAEGFGTGPNNPSMANVITVVTFVGEAGGSPFCWNVRMDRDRSGGTTSVNVWDPTFATGHQKPATGKDRTIICLNRGATNTAGDFCDYGPTEPGTENDNLDLLFPFAGTLTTLNNIYTVTLDDGRVVPGFPSKGGGKPASLMIKLVKVEGGACDAVFNLGAPWKGFYVNGNKLTWQFSNPNDRTDAKNYLSAGSISACTALSPSDVQDWFMVASLYDVVNGQPMNYIPIGLGSLSDADGYDTNKLLPPVGFQWGCVIEGTPVALADGGSVPIEKLKAGDIVMGPSGKHLRVTGITPGHDRNFVKLVNAAGDAVVVTFDHPVLTTDGMRRADHLKVGDTVYGRNGPSALREVRMDNRDKPSAVYSVHLAAANGGALADTDDHAFYAGAILVGDHVAQAALRRQAANDRMQGKK</sequence>
<dbReference type="PROSITE" id="PS50817">
    <property type="entry name" value="INTEIN_N_TER"/>
    <property type="match status" value="1"/>
</dbReference>
<protein>
    <recommendedName>
        <fullName evidence="2">Hint domain-containing protein</fullName>
    </recommendedName>
</protein>
<name>A0A193GGX2_9BORD</name>
<dbReference type="InterPro" id="IPR036844">
    <property type="entry name" value="Hint_dom_sf"/>
</dbReference>
<dbReference type="SUPFAM" id="SSF51294">
    <property type="entry name" value="Hedgehog/intein (Hint) domain"/>
    <property type="match status" value="1"/>
</dbReference>
<dbReference type="AlphaFoldDB" id="A0A193GGX2"/>
<dbReference type="OrthoDB" id="6490967at2"/>
<dbReference type="EMBL" id="CP016172">
    <property type="protein sequence ID" value="ANN79307.1"/>
    <property type="molecule type" value="Genomic_DNA"/>
</dbReference>
<dbReference type="KEGG" id="bfz:BAU07_21220"/>
<feature type="signal peptide" evidence="1">
    <location>
        <begin position="1"/>
        <end position="26"/>
    </location>
</feature>
<gene>
    <name evidence="3" type="ORF">BAU07_21220</name>
</gene>
<keyword evidence="1" id="KW-0732">Signal</keyword>
<reference evidence="3 4" key="1">
    <citation type="submission" date="2016-06" db="EMBL/GenBank/DDBJ databases">
        <title>Complete genome sequences of Bordetella bronchialis and Bordetella flabilis.</title>
        <authorList>
            <person name="LiPuma J.J."/>
            <person name="Spilker T."/>
        </authorList>
    </citation>
    <scope>NUCLEOTIDE SEQUENCE [LARGE SCALE GENOMIC DNA]</scope>
    <source>
        <strain evidence="3 4">AU10664</strain>
    </source>
</reference>
<evidence type="ECO:0000256" key="1">
    <source>
        <dbReference type="SAM" id="SignalP"/>
    </source>
</evidence>
<proteinExistence type="predicted"/>
<dbReference type="SMART" id="SM00306">
    <property type="entry name" value="HintN"/>
    <property type="match status" value="1"/>
</dbReference>
<dbReference type="CDD" id="cd00081">
    <property type="entry name" value="Hint"/>
    <property type="match status" value="1"/>
</dbReference>
<feature type="domain" description="Hint" evidence="2">
    <location>
        <begin position="438"/>
        <end position="528"/>
    </location>
</feature>
<evidence type="ECO:0000313" key="4">
    <source>
        <dbReference type="Proteomes" id="UP000091926"/>
    </source>
</evidence>
<keyword evidence="4" id="KW-1185">Reference proteome</keyword>
<dbReference type="RefSeq" id="WP_066662117.1">
    <property type="nucleotide sequence ID" value="NZ_CBCSCL010000011.1"/>
</dbReference>
<evidence type="ECO:0000259" key="2">
    <source>
        <dbReference type="SMART" id="SM00306"/>
    </source>
</evidence>
<evidence type="ECO:0000313" key="3">
    <source>
        <dbReference type="EMBL" id="ANN79307.1"/>
    </source>
</evidence>
<accession>A0A193GGX2</accession>
<organism evidence="3 4">
    <name type="scientific">Bordetella flabilis</name>
    <dbReference type="NCBI Taxonomy" id="463014"/>
    <lineage>
        <taxon>Bacteria</taxon>
        <taxon>Pseudomonadati</taxon>
        <taxon>Pseudomonadota</taxon>
        <taxon>Betaproteobacteria</taxon>
        <taxon>Burkholderiales</taxon>
        <taxon>Alcaligenaceae</taxon>
        <taxon>Bordetella</taxon>
    </lineage>
</organism>
<dbReference type="InterPro" id="IPR003587">
    <property type="entry name" value="Hint_dom_N"/>
</dbReference>
<dbReference type="STRING" id="463014.BAU07_21220"/>
<feature type="chain" id="PRO_5008259059" description="Hint domain-containing protein" evidence="1">
    <location>
        <begin position="27"/>
        <end position="597"/>
    </location>
</feature>
<dbReference type="Gene3D" id="2.170.16.10">
    <property type="entry name" value="Hedgehog/Intein (Hint) domain"/>
    <property type="match status" value="1"/>
</dbReference>
<dbReference type="InterPro" id="IPR006141">
    <property type="entry name" value="Intein_N"/>
</dbReference>
<dbReference type="Proteomes" id="UP000091926">
    <property type="component" value="Chromosome"/>
</dbReference>
<dbReference type="GO" id="GO:0016539">
    <property type="term" value="P:intein-mediated protein splicing"/>
    <property type="evidence" value="ECO:0007669"/>
    <property type="project" value="InterPro"/>
</dbReference>